<evidence type="ECO:0000313" key="11">
    <source>
        <dbReference type="EMBL" id="ASU79003.1"/>
    </source>
</evidence>
<evidence type="ECO:0000256" key="5">
    <source>
        <dbReference type="ARBA" id="ARBA00022723"/>
    </source>
</evidence>
<organism evidence="11 14">
    <name type="scientific">Actinopolyspora erythraea</name>
    <dbReference type="NCBI Taxonomy" id="414996"/>
    <lineage>
        <taxon>Bacteria</taxon>
        <taxon>Bacillati</taxon>
        <taxon>Actinomycetota</taxon>
        <taxon>Actinomycetes</taxon>
        <taxon>Actinopolysporales</taxon>
        <taxon>Actinopolysporaceae</taxon>
        <taxon>Actinopolyspora</taxon>
    </lineage>
</organism>
<dbReference type="PRINTS" id="PR00368">
    <property type="entry name" value="FADPNR"/>
</dbReference>
<dbReference type="eggNOG" id="COG1251">
    <property type="taxonomic scope" value="Bacteria"/>
</dbReference>
<keyword evidence="4" id="KW-0285">Flavoprotein</keyword>
<dbReference type="GO" id="GO:0016491">
    <property type="term" value="F:oxidoreductase activity"/>
    <property type="evidence" value="ECO:0007669"/>
    <property type="project" value="UniProtKB-KW"/>
</dbReference>
<evidence type="ECO:0000313" key="12">
    <source>
        <dbReference type="EMBL" id="KGI81130.1"/>
    </source>
</evidence>
<feature type="domain" description="FAD/NAD(P)-binding" evidence="10">
    <location>
        <begin position="5"/>
        <end position="272"/>
    </location>
</feature>
<dbReference type="InterPro" id="IPR016156">
    <property type="entry name" value="FAD/NAD-linked_Rdtase_dimer_sf"/>
</dbReference>
<dbReference type="EMBL" id="CP022752">
    <property type="protein sequence ID" value="ASU79003.1"/>
    <property type="molecule type" value="Genomic_DNA"/>
</dbReference>
<evidence type="ECO:0000256" key="2">
    <source>
        <dbReference type="ARBA" id="ARBA00005096"/>
    </source>
</evidence>
<gene>
    <name evidence="11" type="ORF">CDG81_12695</name>
    <name evidence="12" type="ORF">IL38_12780</name>
</gene>
<dbReference type="Gene3D" id="3.30.390.30">
    <property type="match status" value="1"/>
</dbReference>
<dbReference type="KEGG" id="aey:CDG81_12695"/>
<evidence type="ECO:0000256" key="7">
    <source>
        <dbReference type="ARBA" id="ARBA00023002"/>
    </source>
</evidence>
<sequence length="387" mass="40920">MSRTLVVVGNGMVGHRLVRRLRERDPEGRWRVVVFGEEAWPAYDRMGLSERFAGREEFLLPAVPEVDLRVSTAVTAVDRARRTVLTSTGDRTRYDALVLATGSRPFVPPVEGSELGHVYRTLDDLDAIHDALAAGSSGVVVGGGLLGLEAANALRLLGSETHVVETAPWLMPAQLDEGGGRMLNRLVAELGVRVHCGTTTEVIEGSGGRPSAVRLADGTVLKTDLVVFSAGIRPRDELAASAGLALGEHGGFLVDSRCRSADERIWAVGECAAVEGVCHGLVNPGYAMAEAVVEQLLGGDAEFLDADSSTRLKLLDVEVGVFGDTKADGLPAVYTDSRTGTYAKLVVGADRRLRGGILVGDTTGYPALSALVGREPPADPAELLVPR</sequence>
<dbReference type="HOGENOM" id="CLU_003291_4_4_11"/>
<name>A0A099D6Z1_9ACTN</name>
<dbReference type="EMBL" id="JPMV01000021">
    <property type="protein sequence ID" value="KGI81130.1"/>
    <property type="molecule type" value="Genomic_DNA"/>
</dbReference>
<evidence type="ECO:0000256" key="9">
    <source>
        <dbReference type="ARBA" id="ARBA00023014"/>
    </source>
</evidence>
<evidence type="ECO:0000256" key="8">
    <source>
        <dbReference type="ARBA" id="ARBA00023004"/>
    </source>
</evidence>
<dbReference type="Proteomes" id="UP000029737">
    <property type="component" value="Unassembled WGS sequence"/>
</dbReference>
<dbReference type="InterPro" id="IPR036188">
    <property type="entry name" value="FAD/NAD-bd_sf"/>
</dbReference>
<dbReference type="GO" id="GO:0046872">
    <property type="term" value="F:metal ion binding"/>
    <property type="evidence" value="ECO:0007669"/>
    <property type="project" value="UniProtKB-KW"/>
</dbReference>
<evidence type="ECO:0000313" key="14">
    <source>
        <dbReference type="Proteomes" id="UP000215043"/>
    </source>
</evidence>
<keyword evidence="7" id="KW-0560">Oxidoreductase</keyword>
<comment type="pathway">
    <text evidence="2">Nitrogen metabolism; nitrate reduction (assimilation).</text>
</comment>
<accession>A0A099D6Z1</accession>
<comment type="cofactor">
    <cofactor evidence="1">
        <name>siroheme</name>
        <dbReference type="ChEBI" id="CHEBI:60052"/>
    </cofactor>
</comment>
<dbReference type="Gene3D" id="3.50.50.60">
    <property type="entry name" value="FAD/NAD(P)-binding domain"/>
    <property type="match status" value="2"/>
</dbReference>
<dbReference type="OrthoDB" id="9768666at2"/>
<protein>
    <submittedName>
        <fullName evidence="11">NAD(P)/FAD-dependent oxidoreductase</fullName>
    </submittedName>
    <submittedName>
        <fullName evidence="12">Nitrite reductase</fullName>
    </submittedName>
</protein>
<keyword evidence="6" id="KW-0274">FAD</keyword>
<keyword evidence="13" id="KW-1185">Reference proteome</keyword>
<evidence type="ECO:0000259" key="10">
    <source>
        <dbReference type="Pfam" id="PF07992"/>
    </source>
</evidence>
<dbReference type="PANTHER" id="PTHR43809">
    <property type="entry name" value="NITRITE REDUCTASE (NADH) LARGE SUBUNIT"/>
    <property type="match status" value="1"/>
</dbReference>
<dbReference type="SUPFAM" id="SSF51905">
    <property type="entry name" value="FAD/NAD(P)-binding domain"/>
    <property type="match status" value="1"/>
</dbReference>
<reference evidence="12 13" key="1">
    <citation type="journal article" date="2014" name="PLoS ONE">
        <title>Identification and Characterization of a New Erythromycin Biosynthetic Gene Cluster in Actinopolyspora erythraea YIM90600, a Novel Erythronolide-Producing Halophilic Actinomycete Isolated from Salt Field.</title>
        <authorList>
            <person name="Chen D."/>
            <person name="Feng J."/>
            <person name="Huang L."/>
            <person name="Zhang Q."/>
            <person name="Wu J."/>
            <person name="Zhu X."/>
            <person name="Duan Y."/>
            <person name="Xu Z."/>
        </authorList>
    </citation>
    <scope>NUCLEOTIDE SEQUENCE [LARGE SCALE GENOMIC DNA]</scope>
    <source>
        <strain evidence="12 13">YIM90600</strain>
    </source>
</reference>
<dbReference type="InterPro" id="IPR052034">
    <property type="entry name" value="NasD-like"/>
</dbReference>
<dbReference type="AlphaFoldDB" id="A0A099D6Z1"/>
<keyword evidence="5" id="KW-0479">Metal-binding</keyword>
<keyword evidence="8" id="KW-0408">Iron</keyword>
<reference evidence="11 14" key="2">
    <citation type="submission" date="2017-08" db="EMBL/GenBank/DDBJ databases">
        <title>The complete genome sequence of moderately halophilic actinomycete Actinopolyspora erythraea YIM 90600, the producer of novel erythromycin, novel actinopolysporins A-C and tubercidin.</title>
        <authorList>
            <person name="Yin M."/>
            <person name="Tang S."/>
        </authorList>
    </citation>
    <scope>NUCLEOTIDE SEQUENCE [LARGE SCALE GENOMIC DNA]</scope>
    <source>
        <strain evidence="11 14">YIM 90600</strain>
    </source>
</reference>
<dbReference type="InterPro" id="IPR023753">
    <property type="entry name" value="FAD/NAD-binding_dom"/>
</dbReference>
<evidence type="ECO:0000256" key="6">
    <source>
        <dbReference type="ARBA" id="ARBA00022827"/>
    </source>
</evidence>
<dbReference type="Pfam" id="PF07992">
    <property type="entry name" value="Pyr_redox_2"/>
    <property type="match status" value="1"/>
</dbReference>
<proteinExistence type="predicted"/>
<evidence type="ECO:0000256" key="1">
    <source>
        <dbReference type="ARBA" id="ARBA00001929"/>
    </source>
</evidence>
<dbReference type="PANTHER" id="PTHR43809:SF1">
    <property type="entry name" value="NITRITE REDUCTASE (NADH) LARGE SUBUNIT"/>
    <property type="match status" value="1"/>
</dbReference>
<dbReference type="Proteomes" id="UP000215043">
    <property type="component" value="Chromosome"/>
</dbReference>
<keyword evidence="9" id="KW-0411">Iron-sulfur</keyword>
<evidence type="ECO:0000256" key="3">
    <source>
        <dbReference type="ARBA" id="ARBA00022617"/>
    </source>
</evidence>
<dbReference type="RefSeq" id="WP_043573612.1">
    <property type="nucleotide sequence ID" value="NZ_CP022752.1"/>
</dbReference>
<keyword evidence="3" id="KW-0349">Heme</keyword>
<evidence type="ECO:0000313" key="13">
    <source>
        <dbReference type="Proteomes" id="UP000029737"/>
    </source>
</evidence>
<evidence type="ECO:0000256" key="4">
    <source>
        <dbReference type="ARBA" id="ARBA00022630"/>
    </source>
</evidence>
<dbReference type="GO" id="GO:0051536">
    <property type="term" value="F:iron-sulfur cluster binding"/>
    <property type="evidence" value="ECO:0007669"/>
    <property type="project" value="UniProtKB-KW"/>
</dbReference>